<sequence>MSSEENPLVHGAGSRFISQDAIDVARDRRNTQWKAAFERLGQEPPKAVEEPYDGRSLAEKLAANRAMKQEEFEEKTKLANQFRALEPDEVAYLDSIREKAMQAEKLRMEVEDTELKGFKEAVAARSVAPPPVISPTSSLPPPPPKATIPSAKKKDNKKSLKGVVVRKKSQPVAKVEDKAAPVDKKRDIEEVASDDTPDAKRQRTQA</sequence>
<evidence type="ECO:0000256" key="1">
    <source>
        <dbReference type="ARBA" id="ARBA00004123"/>
    </source>
</evidence>
<feature type="compositionally biased region" description="Basic and acidic residues" evidence="3">
    <location>
        <begin position="197"/>
        <end position="206"/>
    </location>
</feature>
<dbReference type="OrthoDB" id="75720at2759"/>
<gene>
    <name evidence="5" type="ORF">CYLTODRAFT_426925</name>
</gene>
<evidence type="ECO:0000313" key="5">
    <source>
        <dbReference type="EMBL" id="KIY62431.1"/>
    </source>
</evidence>
<protein>
    <recommendedName>
        <fullName evidence="4">FAM192A/Fyv6 N-terminal domain-containing protein</fullName>
    </recommendedName>
</protein>
<evidence type="ECO:0000256" key="2">
    <source>
        <dbReference type="ARBA" id="ARBA00023242"/>
    </source>
</evidence>
<feature type="domain" description="FAM192A/Fyv6 N-terminal" evidence="4">
    <location>
        <begin position="16"/>
        <end position="119"/>
    </location>
</feature>
<feature type="compositionally biased region" description="Pro residues" evidence="3">
    <location>
        <begin position="128"/>
        <end position="146"/>
    </location>
</feature>
<evidence type="ECO:0000313" key="6">
    <source>
        <dbReference type="Proteomes" id="UP000054007"/>
    </source>
</evidence>
<comment type="subcellular location">
    <subcellularLocation>
        <location evidence="1">Nucleus</location>
    </subcellularLocation>
</comment>
<dbReference type="InterPro" id="IPR019331">
    <property type="entry name" value="FAM192A/Fyv6_N"/>
</dbReference>
<dbReference type="Proteomes" id="UP000054007">
    <property type="component" value="Unassembled WGS sequence"/>
</dbReference>
<dbReference type="GO" id="GO:0005634">
    <property type="term" value="C:nucleus"/>
    <property type="evidence" value="ECO:0007669"/>
    <property type="project" value="UniProtKB-SubCell"/>
</dbReference>
<keyword evidence="6" id="KW-1185">Reference proteome</keyword>
<evidence type="ECO:0000256" key="3">
    <source>
        <dbReference type="SAM" id="MobiDB-lite"/>
    </source>
</evidence>
<dbReference type="PANTHER" id="PTHR13495">
    <property type="entry name" value="NEFA-INTERACTING NUCLEAR PROTEIN NIP30"/>
    <property type="match status" value="1"/>
</dbReference>
<evidence type="ECO:0000259" key="4">
    <source>
        <dbReference type="Pfam" id="PF10187"/>
    </source>
</evidence>
<proteinExistence type="predicted"/>
<organism evidence="5 6">
    <name type="scientific">Cylindrobasidium torrendii FP15055 ss-10</name>
    <dbReference type="NCBI Taxonomy" id="1314674"/>
    <lineage>
        <taxon>Eukaryota</taxon>
        <taxon>Fungi</taxon>
        <taxon>Dikarya</taxon>
        <taxon>Basidiomycota</taxon>
        <taxon>Agaricomycotina</taxon>
        <taxon>Agaricomycetes</taxon>
        <taxon>Agaricomycetidae</taxon>
        <taxon>Agaricales</taxon>
        <taxon>Marasmiineae</taxon>
        <taxon>Physalacriaceae</taxon>
        <taxon>Cylindrobasidium</taxon>
    </lineage>
</organism>
<feature type="compositionally biased region" description="Basic and acidic residues" evidence="3">
    <location>
        <begin position="174"/>
        <end position="189"/>
    </location>
</feature>
<dbReference type="AlphaFoldDB" id="A0A0D7AYT6"/>
<dbReference type="InterPro" id="IPR039845">
    <property type="entry name" value="FAM192A"/>
</dbReference>
<dbReference type="STRING" id="1314674.A0A0D7AYT6"/>
<accession>A0A0D7AYT6</accession>
<reference evidence="5 6" key="1">
    <citation type="journal article" date="2015" name="Fungal Genet. Biol.">
        <title>Evolution of novel wood decay mechanisms in Agaricales revealed by the genome sequences of Fistulina hepatica and Cylindrobasidium torrendii.</title>
        <authorList>
            <person name="Floudas D."/>
            <person name="Held B.W."/>
            <person name="Riley R."/>
            <person name="Nagy L.G."/>
            <person name="Koehler G."/>
            <person name="Ransdell A.S."/>
            <person name="Younus H."/>
            <person name="Chow J."/>
            <person name="Chiniquy J."/>
            <person name="Lipzen A."/>
            <person name="Tritt A."/>
            <person name="Sun H."/>
            <person name="Haridas S."/>
            <person name="LaButti K."/>
            <person name="Ohm R.A."/>
            <person name="Kues U."/>
            <person name="Blanchette R.A."/>
            <person name="Grigoriev I.V."/>
            <person name="Minto R.E."/>
            <person name="Hibbett D.S."/>
        </authorList>
    </citation>
    <scope>NUCLEOTIDE SEQUENCE [LARGE SCALE GENOMIC DNA]</scope>
    <source>
        <strain evidence="5 6">FP15055 ss-10</strain>
    </source>
</reference>
<dbReference type="EMBL" id="KN880785">
    <property type="protein sequence ID" value="KIY62431.1"/>
    <property type="molecule type" value="Genomic_DNA"/>
</dbReference>
<dbReference type="PANTHER" id="PTHR13495:SF0">
    <property type="entry name" value="PSME3-INTERACTING PROTEIN"/>
    <property type="match status" value="1"/>
</dbReference>
<feature type="compositionally biased region" description="Basic residues" evidence="3">
    <location>
        <begin position="154"/>
        <end position="169"/>
    </location>
</feature>
<keyword evidence="2" id="KW-0539">Nucleus</keyword>
<feature type="region of interest" description="Disordered" evidence="3">
    <location>
        <begin position="124"/>
        <end position="206"/>
    </location>
</feature>
<name>A0A0D7AYT6_9AGAR</name>
<dbReference type="Pfam" id="PF10187">
    <property type="entry name" value="FAM192A_Fyv6_N"/>
    <property type="match status" value="1"/>
</dbReference>